<proteinExistence type="predicted"/>
<gene>
    <name evidence="1" type="ORF">PKB_2465</name>
</gene>
<evidence type="ECO:0008006" key="3">
    <source>
        <dbReference type="Google" id="ProtNLM"/>
    </source>
</evidence>
<dbReference type="STRING" id="1301098.PKB_2465"/>
<dbReference type="RefSeq" id="WP_052355253.1">
    <property type="nucleotide sequence ID" value="NZ_HG322950.1"/>
</dbReference>
<sequence length="240" mass="26886">MTGRPFLGSLLLGRRRHILAGLVVGGSLIMGAAKASTAHPKTAQRNAAQSAARQELLELVRNAAGLSDAEKLERVNQFFNRRLRYGEDIQVWGRLDYWASPLETLERGAGDCEDFAIAKYYVLRLLGIPESNLRLIYATLDATRQAHMVLGYWSDGAQVPLVLDSLVMEIRPLSQRHDLLMKFAFDAEHLYRFDHDRLVTVGDAQLLPRWRRLQEQVLAERLVAPEPVRMASATAGAPTN</sequence>
<accession>A0A024HH30</accession>
<reference evidence="1 2" key="2">
    <citation type="submission" date="2014-05" db="EMBL/GenBank/DDBJ databases">
        <title>Genome sequence of the 3-chlorobenzoate degrading bacterium Pseudomonas knackmussii B13 shows multiple evidence for horizontal gene transfer.</title>
        <authorList>
            <person name="Miyazaki R."/>
            <person name="Bertelli C."/>
            <person name="Falquet L."/>
            <person name="Robinson-Rechavi M."/>
            <person name="Gharib W."/>
            <person name="Roy S."/>
            <person name="Van der Meer J.R."/>
        </authorList>
    </citation>
    <scope>NUCLEOTIDE SEQUENCE [LARGE SCALE GENOMIC DNA]</scope>
    <source>
        <strain evidence="1 2">B13</strain>
    </source>
</reference>
<dbReference type="Pfam" id="PF06035">
    <property type="entry name" value="Peptidase_C93"/>
    <property type="match status" value="1"/>
</dbReference>
<dbReference type="PANTHER" id="PTHR39327:SF1">
    <property type="entry name" value="BLR5470 PROTEIN"/>
    <property type="match status" value="1"/>
</dbReference>
<dbReference type="EMBL" id="HG322950">
    <property type="protein sequence ID" value="CDF83812.1"/>
    <property type="molecule type" value="Genomic_DNA"/>
</dbReference>
<dbReference type="InterPro" id="IPR038765">
    <property type="entry name" value="Papain-like_cys_pep_sf"/>
</dbReference>
<dbReference type="PANTHER" id="PTHR39327">
    <property type="match status" value="1"/>
</dbReference>
<dbReference type="KEGG" id="pkc:PKB_2465"/>
<dbReference type="SUPFAM" id="SSF54001">
    <property type="entry name" value="Cysteine proteinases"/>
    <property type="match status" value="1"/>
</dbReference>
<organism evidence="1 2">
    <name type="scientific">Pseudomonas knackmussii (strain DSM 6978 / CCUG 54928 / LMG 23759 / B13)</name>
    <dbReference type="NCBI Taxonomy" id="1301098"/>
    <lineage>
        <taxon>Bacteria</taxon>
        <taxon>Pseudomonadati</taxon>
        <taxon>Pseudomonadota</taxon>
        <taxon>Gammaproteobacteria</taxon>
        <taxon>Pseudomonadales</taxon>
        <taxon>Pseudomonadaceae</taxon>
        <taxon>Pseudomonas</taxon>
    </lineage>
</organism>
<dbReference type="InterPro" id="IPR010319">
    <property type="entry name" value="Transglutaminase-like_Cys_pept"/>
</dbReference>
<dbReference type="eggNOG" id="COG3672">
    <property type="taxonomic scope" value="Bacteria"/>
</dbReference>
<dbReference type="Proteomes" id="UP000025241">
    <property type="component" value="Chromosome I"/>
</dbReference>
<dbReference type="Gene3D" id="3.10.620.30">
    <property type="match status" value="1"/>
</dbReference>
<protein>
    <recommendedName>
        <fullName evidence="3">Periplasmic protein</fullName>
    </recommendedName>
</protein>
<dbReference type="HOGENOM" id="CLU_085651_0_0_6"/>
<evidence type="ECO:0000313" key="2">
    <source>
        <dbReference type="Proteomes" id="UP000025241"/>
    </source>
</evidence>
<keyword evidence="2" id="KW-1185">Reference proteome</keyword>
<name>A0A024HH30_PSEKB</name>
<dbReference type="PATRIC" id="fig|1301098.3.peg.2470"/>
<evidence type="ECO:0000313" key="1">
    <source>
        <dbReference type="EMBL" id="CDF83812.1"/>
    </source>
</evidence>
<dbReference type="AlphaFoldDB" id="A0A024HH30"/>
<reference evidence="1 2" key="1">
    <citation type="submission" date="2013-03" db="EMBL/GenBank/DDBJ databases">
        <authorList>
            <person name="Linke B."/>
        </authorList>
    </citation>
    <scope>NUCLEOTIDE SEQUENCE [LARGE SCALE GENOMIC DNA]</scope>
    <source>
        <strain evidence="1 2">B13</strain>
    </source>
</reference>